<dbReference type="GO" id="GO:0016740">
    <property type="term" value="F:transferase activity"/>
    <property type="evidence" value="ECO:0007669"/>
    <property type="project" value="UniProtKB-KW"/>
</dbReference>
<dbReference type="InterPro" id="IPR015422">
    <property type="entry name" value="PyrdxlP-dep_Trfase_small"/>
</dbReference>
<comment type="similarity">
    <text evidence="2 7">Belongs to the GcvP family.</text>
</comment>
<dbReference type="NCBIfam" id="NF003346">
    <property type="entry name" value="PRK04366.1"/>
    <property type="match status" value="1"/>
</dbReference>
<evidence type="ECO:0000256" key="7">
    <source>
        <dbReference type="RuleBase" id="RU364056"/>
    </source>
</evidence>
<accession>A0A5E4M291</accession>
<dbReference type="Pfam" id="PF02347">
    <property type="entry name" value="GDC-P"/>
    <property type="match status" value="2"/>
</dbReference>
<proteinExistence type="inferred from homology"/>
<keyword evidence="3 6" id="KW-0663">Pyridoxal phosphate</keyword>
<dbReference type="InterPro" id="IPR020581">
    <property type="entry name" value="GDC_P"/>
</dbReference>
<evidence type="ECO:0000256" key="2">
    <source>
        <dbReference type="ARBA" id="ARBA00010756"/>
    </source>
</evidence>
<keyword evidence="11" id="KW-1185">Reference proteome</keyword>
<organism evidence="10 11">
    <name type="scientific">Cinara cedri</name>
    <dbReference type="NCBI Taxonomy" id="506608"/>
    <lineage>
        <taxon>Eukaryota</taxon>
        <taxon>Metazoa</taxon>
        <taxon>Ecdysozoa</taxon>
        <taxon>Arthropoda</taxon>
        <taxon>Hexapoda</taxon>
        <taxon>Insecta</taxon>
        <taxon>Pterygota</taxon>
        <taxon>Neoptera</taxon>
        <taxon>Paraneoptera</taxon>
        <taxon>Hemiptera</taxon>
        <taxon>Sternorrhyncha</taxon>
        <taxon>Aphidomorpha</taxon>
        <taxon>Aphidoidea</taxon>
        <taxon>Aphididae</taxon>
        <taxon>Lachninae</taxon>
        <taxon>Cinara</taxon>
    </lineage>
</organism>
<evidence type="ECO:0000256" key="5">
    <source>
        <dbReference type="ARBA" id="ARBA00049026"/>
    </source>
</evidence>
<dbReference type="PANTHER" id="PTHR11773">
    <property type="entry name" value="GLYCINE DEHYDROGENASE, DECARBOXYLATING"/>
    <property type="match status" value="1"/>
</dbReference>
<dbReference type="CDD" id="cd00613">
    <property type="entry name" value="GDC-P"/>
    <property type="match status" value="2"/>
</dbReference>
<evidence type="ECO:0000313" key="10">
    <source>
        <dbReference type="EMBL" id="VVC25155.1"/>
    </source>
</evidence>
<dbReference type="SUPFAM" id="SSF53383">
    <property type="entry name" value="PLP-dependent transferases"/>
    <property type="match status" value="2"/>
</dbReference>
<reference evidence="10 11" key="1">
    <citation type="submission" date="2019-08" db="EMBL/GenBank/DDBJ databases">
        <authorList>
            <person name="Alioto T."/>
            <person name="Alioto T."/>
            <person name="Gomez Garrido J."/>
        </authorList>
    </citation>
    <scope>NUCLEOTIDE SEQUENCE [LARGE SCALE GENOMIC DNA]</scope>
</reference>
<name>A0A5E4M291_9HEMI</name>
<dbReference type="EMBL" id="CABPRJ010000009">
    <property type="protein sequence ID" value="VVC25155.1"/>
    <property type="molecule type" value="Genomic_DNA"/>
</dbReference>
<protein>
    <recommendedName>
        <fullName evidence="7">Glycine cleavage system P protein</fullName>
        <ecNumber evidence="7">1.4.4.2</ecNumber>
    </recommendedName>
</protein>
<comment type="subunit">
    <text evidence="7">The glycine cleavage system is composed of four proteins: P, T, L and H.</text>
</comment>
<dbReference type="InterPro" id="IPR015424">
    <property type="entry name" value="PyrdxlP-dep_Trfase"/>
</dbReference>
<feature type="domain" description="Glycine cleavage system P-protein N-terminal" evidence="8">
    <location>
        <begin position="468"/>
        <end position="751"/>
    </location>
</feature>
<keyword evidence="10" id="KW-0808">Transferase</keyword>
<dbReference type="GO" id="GO:0016594">
    <property type="term" value="F:glycine binding"/>
    <property type="evidence" value="ECO:0007669"/>
    <property type="project" value="TreeGrafter"/>
</dbReference>
<dbReference type="Pfam" id="PF21478">
    <property type="entry name" value="GcvP2_C"/>
    <property type="match status" value="1"/>
</dbReference>
<dbReference type="GO" id="GO:0004375">
    <property type="term" value="F:glycine dehydrogenase (decarboxylating) activity"/>
    <property type="evidence" value="ECO:0007669"/>
    <property type="project" value="UniProtKB-UniRule"/>
</dbReference>
<comment type="subcellular location">
    <subcellularLocation>
        <location evidence="7">Mitochondrion</location>
    </subcellularLocation>
</comment>
<dbReference type="AlphaFoldDB" id="A0A5E4M291"/>
<dbReference type="NCBIfam" id="TIGR00461">
    <property type="entry name" value="gcvP"/>
    <property type="match status" value="1"/>
</dbReference>
<dbReference type="GO" id="GO:0030170">
    <property type="term" value="F:pyridoxal phosphate binding"/>
    <property type="evidence" value="ECO:0007669"/>
    <property type="project" value="TreeGrafter"/>
</dbReference>
<dbReference type="GO" id="GO:0005960">
    <property type="term" value="C:glycine cleavage complex"/>
    <property type="evidence" value="ECO:0007669"/>
    <property type="project" value="TreeGrafter"/>
</dbReference>
<evidence type="ECO:0000256" key="1">
    <source>
        <dbReference type="ARBA" id="ARBA00001933"/>
    </source>
</evidence>
<gene>
    <name evidence="10" type="ORF">CINCED_3A000269</name>
</gene>
<feature type="modified residue" description="N6-(pyridoxal phosphate)lysine" evidence="6">
    <location>
        <position position="722"/>
    </location>
</feature>
<dbReference type="GO" id="GO:0019464">
    <property type="term" value="P:glycine decarboxylation via glycine cleavage system"/>
    <property type="evidence" value="ECO:0007669"/>
    <property type="project" value="TreeGrafter"/>
</dbReference>
<dbReference type="Gene3D" id="3.90.1150.10">
    <property type="entry name" value="Aspartate Aminotransferase, domain 1"/>
    <property type="match status" value="2"/>
</dbReference>
<dbReference type="InterPro" id="IPR015421">
    <property type="entry name" value="PyrdxlP-dep_Trfase_major"/>
</dbReference>
<dbReference type="GO" id="GO:0005739">
    <property type="term" value="C:mitochondrion"/>
    <property type="evidence" value="ECO:0007669"/>
    <property type="project" value="UniProtKB-SubCell"/>
</dbReference>
<evidence type="ECO:0000256" key="6">
    <source>
        <dbReference type="PIRSR" id="PIRSR603437-50"/>
    </source>
</evidence>
<sequence>MFRRLNCLRRTQRFYSLNVSNSLFGRESFVRRHIGPNDADQNEMLKELGYQSLEDLSKAVIPDNVYLQKTPNLKSSVIIDEQTLSTLIKSIANKNEIRRSYIGMGYHGCHTPHVITRNMLENPGWLTPYTPYQEEIGQGRLESLLNFQTMVADLTSMGVANASLLDEATAASEALAMTYRQTKRKFWFVADNVHPQTLAVVQTRASALGIEVCVGDPNLADFKPYAGVLLQYPDTYGCLMDIGEIVKAAHDNGALVVCAADLLSLTLIKPPGEYGVDIVVGSSQRFGTPLGYGGPHAAFVACKSALVRLIPGRVVGVTRDADGNQAYRLTLQTREQHIRRERATSNICTAQALLANLAAMYAVYHGPNGLRDIARRVHHNTVVLKAALDKIQDCSTGDGSYFDTLNVKTKIPRQTIIDRCNEKMINLRFFDDQSIGISLDETITANDLNDLLWIFGYEKSIDEIILSNDELLEKSVSKTIFKRTSQYLQHPVFNNHQSETEIVRYMKQLENKDVSLVHSMIPLGSCTMKLNATAELLPLSEPGFTNIHPFVPPGQVSGYQEILEELEYDLCQLTGYDKISFQPNSGSQGEFAGLCAIMKYHQHRGDAERRVCLIPTSAHGTNPASAQMAGMDIQLVNVSKDGCIDMQHLKDKVNAHKNQLSCIMITYPSTNGVFEETVIEICDIIHTNGGQVYLDGANMNAQVGLCRPGDIGSDVSHLNLHKTFCIPHGGGGPGMGPIVVKSHLAPFLPSHPIIGNGNGELSLGTVSAAPFGSASIIPISWAYIKLMGFEGLRKATQVAILNANYMSKKLSSHYKTLFVGTKCGLVAHEFIIDTREFKKTANIDATDIAKRLMDYGFHAPTMSWPVAGTLMIEPTESESRLELDRFCNALISIREEIRQIENGTVDREQNVLKLAPHTLKQICNDEWNRPYSRNVAAYPMGYEQKVWPSVGRIDSKYGDQNVMCSCPLVF</sequence>
<dbReference type="FunFam" id="3.40.640.10:FF:000007">
    <property type="entry name" value="glycine dehydrogenase (Decarboxylating), mitochondrial"/>
    <property type="match status" value="1"/>
</dbReference>
<comment type="cofactor">
    <cofactor evidence="1 6 7">
        <name>pyridoxal 5'-phosphate</name>
        <dbReference type="ChEBI" id="CHEBI:597326"/>
    </cofactor>
</comment>
<evidence type="ECO:0000259" key="9">
    <source>
        <dbReference type="Pfam" id="PF21478"/>
    </source>
</evidence>
<evidence type="ECO:0000256" key="3">
    <source>
        <dbReference type="ARBA" id="ARBA00022898"/>
    </source>
</evidence>
<feature type="domain" description="Glycine dehydrogenase C-terminal" evidence="9">
    <location>
        <begin position="795"/>
        <end position="917"/>
    </location>
</feature>
<dbReference type="InterPro" id="IPR049316">
    <property type="entry name" value="GDC-P_C"/>
</dbReference>
<keyword evidence="7" id="KW-0496">Mitochondrion</keyword>
<dbReference type="InterPro" id="IPR049315">
    <property type="entry name" value="GDC-P_N"/>
</dbReference>
<dbReference type="EC" id="1.4.4.2" evidence="7"/>
<dbReference type="InterPro" id="IPR003437">
    <property type="entry name" value="GcvP"/>
</dbReference>
<evidence type="ECO:0000259" key="8">
    <source>
        <dbReference type="Pfam" id="PF02347"/>
    </source>
</evidence>
<feature type="domain" description="Glycine cleavage system P-protein N-terminal" evidence="8">
    <location>
        <begin position="31"/>
        <end position="455"/>
    </location>
</feature>
<dbReference type="FunFam" id="3.40.640.10:FF:000005">
    <property type="entry name" value="Glycine dehydrogenase (decarboxylating), mitochondrial"/>
    <property type="match status" value="1"/>
</dbReference>
<dbReference type="PANTHER" id="PTHR11773:SF1">
    <property type="entry name" value="GLYCINE DEHYDROGENASE (DECARBOXYLATING), MITOCHONDRIAL"/>
    <property type="match status" value="1"/>
</dbReference>
<keyword evidence="7" id="KW-0809">Transit peptide</keyword>
<evidence type="ECO:0000313" key="11">
    <source>
        <dbReference type="Proteomes" id="UP000325440"/>
    </source>
</evidence>
<dbReference type="Gene3D" id="3.40.640.10">
    <property type="entry name" value="Type I PLP-dependent aspartate aminotransferase-like (Major domain)"/>
    <property type="match status" value="2"/>
</dbReference>
<evidence type="ECO:0000256" key="4">
    <source>
        <dbReference type="ARBA" id="ARBA00023002"/>
    </source>
</evidence>
<comment type="catalytic activity">
    <reaction evidence="5 7">
        <text>N(6)-[(R)-lipoyl]-L-lysyl-[glycine-cleavage complex H protein] + glycine + H(+) = N(6)-[(R)-S(8)-aminomethyldihydrolipoyl]-L-lysyl-[glycine-cleavage complex H protein] + CO2</text>
        <dbReference type="Rhea" id="RHEA:24304"/>
        <dbReference type="Rhea" id="RHEA-COMP:10494"/>
        <dbReference type="Rhea" id="RHEA-COMP:10495"/>
        <dbReference type="ChEBI" id="CHEBI:15378"/>
        <dbReference type="ChEBI" id="CHEBI:16526"/>
        <dbReference type="ChEBI" id="CHEBI:57305"/>
        <dbReference type="ChEBI" id="CHEBI:83099"/>
        <dbReference type="ChEBI" id="CHEBI:83143"/>
        <dbReference type="EC" id="1.4.4.2"/>
    </reaction>
</comment>
<keyword evidence="4 7" id="KW-0560">Oxidoreductase</keyword>
<dbReference type="OrthoDB" id="6537869at2759"/>
<comment type="function">
    <text evidence="7">The glycine cleavage system catalyzes the degradation of glycine.</text>
</comment>
<dbReference type="Proteomes" id="UP000325440">
    <property type="component" value="Unassembled WGS sequence"/>
</dbReference>
<dbReference type="FunFam" id="3.90.1150.10:FF:000007">
    <property type="entry name" value="Glycine dehydrogenase (decarboxylating), mitochondrial"/>
    <property type="match status" value="1"/>
</dbReference>